<feature type="compositionally biased region" description="Basic and acidic residues" evidence="1">
    <location>
        <begin position="48"/>
        <end position="67"/>
    </location>
</feature>
<organism evidence="2 3">
    <name type="scientific">SAR92 clade bacterium H455</name>
    <dbReference type="NCBI Taxonomy" id="2974818"/>
    <lineage>
        <taxon>Bacteria</taxon>
        <taxon>Pseudomonadati</taxon>
        <taxon>Pseudomonadota</taxon>
        <taxon>Gammaproteobacteria</taxon>
        <taxon>Cellvibrionales</taxon>
        <taxon>Porticoccaceae</taxon>
        <taxon>SAR92 clade</taxon>
    </lineage>
</organism>
<accession>A0ABY5TK58</accession>
<feature type="region of interest" description="Disordered" evidence="1">
    <location>
        <begin position="16"/>
        <end position="78"/>
    </location>
</feature>
<reference evidence="2" key="1">
    <citation type="submission" date="2022-08" db="EMBL/GenBank/DDBJ databases">
        <title>Catabolic pathway analysis in culturable SAR92 clade bacteria reveals their overlooked roles in DMSP degradation in coastal seas.</title>
        <authorList>
            <person name="He X."/>
            <person name="Zhang X."/>
            <person name="Zhang Y."/>
        </authorList>
    </citation>
    <scope>NUCLEOTIDE SEQUENCE</scope>
    <source>
        <strain evidence="2">H455</strain>
    </source>
</reference>
<sequence length="78" mass="8859">MGTTIVVIAMTLTKMRRDHQMGAQEYDNSPDRPKPPVQNKQQISAKTLCREEDRLRHSEHNLSHLDPVEESTASAANF</sequence>
<evidence type="ECO:0000313" key="2">
    <source>
        <dbReference type="EMBL" id="UVW34253.1"/>
    </source>
</evidence>
<name>A0ABY5TK58_9GAMM</name>
<proteinExistence type="predicted"/>
<evidence type="ECO:0000256" key="1">
    <source>
        <dbReference type="SAM" id="MobiDB-lite"/>
    </source>
</evidence>
<protein>
    <submittedName>
        <fullName evidence="2">Uncharacterized protein</fullName>
    </submittedName>
</protein>
<evidence type="ECO:0000313" key="3">
    <source>
        <dbReference type="Proteomes" id="UP001059934"/>
    </source>
</evidence>
<dbReference type="EMBL" id="CP103416">
    <property type="protein sequence ID" value="UVW34253.1"/>
    <property type="molecule type" value="Genomic_DNA"/>
</dbReference>
<gene>
    <name evidence="2" type="ORF">NYF23_09490</name>
</gene>
<dbReference type="Proteomes" id="UP001059934">
    <property type="component" value="Chromosome"/>
</dbReference>
<keyword evidence="3" id="KW-1185">Reference proteome</keyword>